<evidence type="ECO:0000313" key="6">
    <source>
        <dbReference type="Proteomes" id="UP001551658"/>
    </source>
</evidence>
<feature type="signal peptide" evidence="3">
    <location>
        <begin position="1"/>
        <end position="27"/>
    </location>
</feature>
<organism evidence="5 6">
    <name type="scientific">Nocardia fusca</name>
    <dbReference type="NCBI Taxonomy" id="941183"/>
    <lineage>
        <taxon>Bacteria</taxon>
        <taxon>Bacillati</taxon>
        <taxon>Actinomycetota</taxon>
        <taxon>Actinomycetes</taxon>
        <taxon>Mycobacteriales</taxon>
        <taxon>Nocardiaceae</taxon>
        <taxon>Nocardia</taxon>
    </lineage>
</organism>
<evidence type="ECO:0000256" key="3">
    <source>
        <dbReference type="SAM" id="SignalP"/>
    </source>
</evidence>
<keyword evidence="6" id="KW-1185">Reference proteome</keyword>
<protein>
    <recommendedName>
        <fullName evidence="4">Low molecular weight antigen MTB12-like C-terminal domain-containing protein</fullName>
    </recommendedName>
</protein>
<dbReference type="Pfam" id="PF26580">
    <property type="entry name" value="Mtb12_C"/>
    <property type="match status" value="1"/>
</dbReference>
<name>A0ABV3FBY4_9NOCA</name>
<evidence type="ECO:0000313" key="5">
    <source>
        <dbReference type="EMBL" id="MEV0365085.1"/>
    </source>
</evidence>
<comment type="similarity">
    <text evidence="2">Belongs to the MTB12 family.</text>
</comment>
<comment type="caution">
    <text evidence="5">The sequence shown here is derived from an EMBL/GenBank/DDBJ whole genome shotgun (WGS) entry which is preliminary data.</text>
</comment>
<gene>
    <name evidence="5" type="ORF">AB0H72_20525</name>
</gene>
<sequence>MSKFIRIAAVCILTALMGFGLAQPASADVSIRDSKAADLYIRDEVPSLAQIEKQFAAFWNPNIGMDPKIEVTFNGPAARPALERVMETSKTMDFFSIQGRALAPINISGNTMTVNVHGVMAGFPATSSVYYYIRENGLWKYDFKAICADIQCQGNPDFGY</sequence>
<feature type="chain" id="PRO_5047340470" description="Low molecular weight antigen MTB12-like C-terminal domain-containing protein" evidence="3">
    <location>
        <begin position="28"/>
        <end position="160"/>
    </location>
</feature>
<evidence type="ECO:0000259" key="4">
    <source>
        <dbReference type="Pfam" id="PF26580"/>
    </source>
</evidence>
<reference evidence="5 6" key="1">
    <citation type="submission" date="2024-06" db="EMBL/GenBank/DDBJ databases">
        <title>The Natural Products Discovery Center: Release of the First 8490 Sequenced Strains for Exploring Actinobacteria Biosynthetic Diversity.</title>
        <authorList>
            <person name="Kalkreuter E."/>
            <person name="Kautsar S.A."/>
            <person name="Yang D."/>
            <person name="Bader C.D."/>
            <person name="Teijaro C.N."/>
            <person name="Fluegel L."/>
            <person name="Davis C.M."/>
            <person name="Simpson J.R."/>
            <person name="Lauterbach L."/>
            <person name="Steele A.D."/>
            <person name="Gui C."/>
            <person name="Meng S."/>
            <person name="Li G."/>
            <person name="Viehrig K."/>
            <person name="Ye F."/>
            <person name="Su P."/>
            <person name="Kiefer A.F."/>
            <person name="Nichols A."/>
            <person name="Cepeda A.J."/>
            <person name="Yan W."/>
            <person name="Fan B."/>
            <person name="Jiang Y."/>
            <person name="Adhikari A."/>
            <person name="Zheng C.-J."/>
            <person name="Schuster L."/>
            <person name="Cowan T.M."/>
            <person name="Smanski M.J."/>
            <person name="Chevrette M.G."/>
            <person name="De Carvalho L.P.S."/>
            <person name="Shen B."/>
        </authorList>
    </citation>
    <scope>NUCLEOTIDE SEQUENCE [LARGE SCALE GENOMIC DNA]</scope>
    <source>
        <strain evidence="5 6">NPDC050671</strain>
    </source>
</reference>
<dbReference type="RefSeq" id="WP_357980973.1">
    <property type="nucleotide sequence ID" value="NZ_JBFAIH010000012.1"/>
</dbReference>
<feature type="domain" description="Low molecular weight antigen MTB12-like C-terminal" evidence="4">
    <location>
        <begin position="45"/>
        <end position="156"/>
    </location>
</feature>
<dbReference type="InterPro" id="IPR058644">
    <property type="entry name" value="Mtb12-like_C"/>
</dbReference>
<dbReference type="Proteomes" id="UP001551658">
    <property type="component" value="Unassembled WGS sequence"/>
</dbReference>
<evidence type="ECO:0000256" key="2">
    <source>
        <dbReference type="ARBA" id="ARBA00093774"/>
    </source>
</evidence>
<accession>A0ABV3FBY4</accession>
<dbReference type="EMBL" id="JBFAIH010000012">
    <property type="protein sequence ID" value="MEV0365085.1"/>
    <property type="molecule type" value="Genomic_DNA"/>
</dbReference>
<proteinExistence type="inferred from homology"/>
<evidence type="ECO:0000256" key="1">
    <source>
        <dbReference type="ARBA" id="ARBA00022729"/>
    </source>
</evidence>
<keyword evidence="1 3" id="KW-0732">Signal</keyword>